<dbReference type="RefSeq" id="WP_113744629.1">
    <property type="nucleotide sequence ID" value="NZ_UAPU01000005.1"/>
</dbReference>
<dbReference type="InterPro" id="IPR006665">
    <property type="entry name" value="OmpA-like"/>
</dbReference>
<dbReference type="PRINTS" id="PR01023">
    <property type="entry name" value="NAFLGMOTY"/>
</dbReference>
<evidence type="ECO:0000256" key="1">
    <source>
        <dbReference type="SAM" id="SignalP"/>
    </source>
</evidence>
<reference evidence="4 5" key="1">
    <citation type="submission" date="2018-06" db="EMBL/GenBank/DDBJ databases">
        <authorList>
            <consortium name="Pathogen Informatics"/>
            <person name="Doyle S."/>
        </authorList>
    </citation>
    <scope>NUCLEOTIDE SEQUENCE [LARGE SCALE GENOMIC DNA]</scope>
    <source>
        <strain evidence="4 5">NCTC13093</strain>
    </source>
</reference>
<evidence type="ECO:0000259" key="3">
    <source>
        <dbReference type="Pfam" id="PF18393"/>
    </source>
</evidence>
<dbReference type="Pfam" id="PF18393">
    <property type="entry name" value="MotY_N"/>
    <property type="match status" value="1"/>
</dbReference>
<evidence type="ECO:0000313" key="5">
    <source>
        <dbReference type="Proteomes" id="UP000250086"/>
    </source>
</evidence>
<dbReference type="SUPFAM" id="SSF103088">
    <property type="entry name" value="OmpA-like"/>
    <property type="match status" value="1"/>
</dbReference>
<organism evidence="4 5">
    <name type="scientific">Anaerobiospirillum thomasii</name>
    <dbReference type="NCBI Taxonomy" id="179995"/>
    <lineage>
        <taxon>Bacteria</taxon>
        <taxon>Pseudomonadati</taxon>
        <taxon>Pseudomonadota</taxon>
        <taxon>Gammaproteobacteria</taxon>
        <taxon>Aeromonadales</taxon>
        <taxon>Succinivibrionaceae</taxon>
        <taxon>Anaerobiospirillum</taxon>
    </lineage>
</organism>
<gene>
    <name evidence="4" type="ORF">NCTC13093_01986</name>
</gene>
<feature type="signal peptide" evidence="1">
    <location>
        <begin position="1"/>
        <end position="23"/>
    </location>
</feature>
<evidence type="ECO:0000259" key="2">
    <source>
        <dbReference type="Pfam" id="PF00691"/>
    </source>
</evidence>
<dbReference type="Pfam" id="PF00691">
    <property type="entry name" value="OmpA"/>
    <property type="match status" value="1"/>
</dbReference>
<evidence type="ECO:0000313" key="4">
    <source>
        <dbReference type="EMBL" id="SPT70570.1"/>
    </source>
</evidence>
<dbReference type="EMBL" id="UAPV01000001">
    <property type="protein sequence ID" value="SPT70570.1"/>
    <property type="molecule type" value="Genomic_DNA"/>
</dbReference>
<name>A0A2X0VK81_9GAMM</name>
<keyword evidence="1" id="KW-0732">Signal</keyword>
<dbReference type="OrthoDB" id="6905929at2"/>
<feature type="domain" description="MotY N-terminal" evidence="3">
    <location>
        <begin position="27"/>
        <end position="177"/>
    </location>
</feature>
<dbReference type="Gene3D" id="3.30.1330.60">
    <property type="entry name" value="OmpA-like domain"/>
    <property type="match status" value="1"/>
</dbReference>
<dbReference type="Proteomes" id="UP000250086">
    <property type="component" value="Unassembled WGS sequence"/>
</dbReference>
<proteinExistence type="predicted"/>
<dbReference type="AlphaFoldDB" id="A0A2X0VK81"/>
<feature type="domain" description="OmpA-like" evidence="2">
    <location>
        <begin position="190"/>
        <end position="279"/>
    </location>
</feature>
<dbReference type="InterPro" id="IPR036737">
    <property type="entry name" value="OmpA-like_sf"/>
</dbReference>
<feature type="chain" id="PRO_5016035953" evidence="1">
    <location>
        <begin position="24"/>
        <end position="315"/>
    </location>
</feature>
<accession>A0A2X0VK81</accession>
<dbReference type="InterPro" id="IPR041544">
    <property type="entry name" value="MotY_N"/>
</dbReference>
<protein>
    <submittedName>
        <fullName evidence="4">Outer membrane protein and related peptidoglycan-associated (Lipo)proteins</fullName>
    </submittedName>
</protein>
<dbReference type="Gene3D" id="2.60.40.2540">
    <property type="match status" value="1"/>
</dbReference>
<keyword evidence="5" id="KW-1185">Reference proteome</keyword>
<sequence>MTLLKSKMTVLLILSLGIFSANAQLRYEAPMNESSHQLWSTQSSRLACYLSYVIPEYGRADFYISAGRDRTLSFEVFPTMQIGNDSVMRFIEASPLWNARGVETELGRIDLYRGFNPFVGDTLSKRMLHSLYRGFEILMPYANTSSSVRQSIVPTLSPLGFKAKFKEFNDCQNGLYPYSFVDVNIVTSSFMPGTATFVPQSLHDVDNQIEYIKLDPSVKTVKIAVFTFGQKDAEANKELSKSRADAIKKYYTDKGIDPASIIMTQYHNENISTTKKLTEKDTLEARKVVVTIERDPYKIKYDKEIKMPDVGILKK</sequence>